<dbReference type="EMBL" id="JAPDDS010000006">
    <property type="protein sequence ID" value="MCW1885536.1"/>
    <property type="molecule type" value="Genomic_DNA"/>
</dbReference>
<proteinExistence type="predicted"/>
<gene>
    <name evidence="1" type="ORF">OKA04_12420</name>
</gene>
<keyword evidence="2" id="KW-1185">Reference proteome</keyword>
<protein>
    <recommendedName>
        <fullName evidence="3">Transposase</fullName>
    </recommendedName>
</protein>
<evidence type="ECO:0008006" key="3">
    <source>
        <dbReference type="Google" id="ProtNLM"/>
    </source>
</evidence>
<accession>A0ABT3FPN0</accession>
<organism evidence="1 2">
    <name type="scientific">Luteolibacter flavescens</name>
    <dbReference type="NCBI Taxonomy" id="1859460"/>
    <lineage>
        <taxon>Bacteria</taxon>
        <taxon>Pseudomonadati</taxon>
        <taxon>Verrucomicrobiota</taxon>
        <taxon>Verrucomicrobiia</taxon>
        <taxon>Verrucomicrobiales</taxon>
        <taxon>Verrucomicrobiaceae</taxon>
        <taxon>Luteolibacter</taxon>
    </lineage>
</organism>
<dbReference type="Proteomes" id="UP001207930">
    <property type="component" value="Unassembled WGS sequence"/>
</dbReference>
<name>A0ABT3FPN0_9BACT</name>
<sequence>MVVQVDRLTHDDMVAHVTTDWGLDRQIFCHHLDFGFEFRTRAGEWIQESDPRVLRWLQRFVAEAKGGNSPRHLSDDGRELQLAAAVKLLRRNGVSCKEPRAE</sequence>
<evidence type="ECO:0000313" key="1">
    <source>
        <dbReference type="EMBL" id="MCW1885536.1"/>
    </source>
</evidence>
<comment type="caution">
    <text evidence="1">The sequence shown here is derived from an EMBL/GenBank/DDBJ whole genome shotgun (WGS) entry which is preliminary data.</text>
</comment>
<reference evidence="1 2" key="1">
    <citation type="submission" date="2022-10" db="EMBL/GenBank/DDBJ databases">
        <title>Luteolibacter flavescens strain MCCC 1K03193, whole genome shotgun sequencing project.</title>
        <authorList>
            <person name="Zhao G."/>
            <person name="Shen L."/>
        </authorList>
    </citation>
    <scope>NUCLEOTIDE SEQUENCE [LARGE SCALE GENOMIC DNA]</scope>
    <source>
        <strain evidence="1 2">MCCC 1K03193</strain>
    </source>
</reference>
<dbReference type="RefSeq" id="WP_264501492.1">
    <property type="nucleotide sequence ID" value="NZ_JAPDDS010000006.1"/>
</dbReference>
<evidence type="ECO:0000313" key="2">
    <source>
        <dbReference type="Proteomes" id="UP001207930"/>
    </source>
</evidence>